<proteinExistence type="predicted"/>
<feature type="non-terminal residue" evidence="2">
    <location>
        <position position="34"/>
    </location>
</feature>
<organism evidence="2 3">
    <name type="scientific">Salmonella enterica subsp. enterica serovar Urbana str. R8-2977</name>
    <dbReference type="NCBI Taxonomy" id="913084"/>
    <lineage>
        <taxon>Bacteria</taxon>
        <taxon>Pseudomonadati</taxon>
        <taxon>Pseudomonadota</taxon>
        <taxon>Gammaproteobacteria</taxon>
        <taxon>Enterobacterales</taxon>
        <taxon>Enterobacteriaceae</taxon>
        <taxon>Salmonella</taxon>
    </lineage>
</organism>
<feature type="region of interest" description="Disordered" evidence="1">
    <location>
        <begin position="1"/>
        <end position="22"/>
    </location>
</feature>
<gene>
    <name evidence="2" type="ORF">LTSEURB_3384</name>
</gene>
<protein>
    <submittedName>
        <fullName evidence="2">Uncharacterized protein</fullName>
    </submittedName>
</protein>
<evidence type="ECO:0000256" key="1">
    <source>
        <dbReference type="SAM" id="MobiDB-lite"/>
    </source>
</evidence>
<reference evidence="2 3" key="1">
    <citation type="journal article" date="2011" name="BMC Genomics">
        <title>Genome sequencing reveals diversification of virulence factor content and possible host adaptation in distinct subpopulations of Salmonella enterica.</title>
        <authorList>
            <person name="den Bakker H.C."/>
            <person name="Moreno Switt A.I."/>
            <person name="Govoni G."/>
            <person name="Cummings C.A."/>
            <person name="Ranieri M.L."/>
            <person name="Degoricija L."/>
            <person name="Hoelzer K."/>
            <person name="Rodriguez-Rivera L.D."/>
            <person name="Brown S."/>
            <person name="Bolchacova E."/>
            <person name="Furtado M.R."/>
            <person name="Wiedmann M."/>
        </authorList>
    </citation>
    <scope>NUCLEOTIDE SEQUENCE [LARGE SCALE GENOMIC DNA]</scope>
    <source>
        <strain evidence="2 3">R8-2977</strain>
    </source>
</reference>
<dbReference type="EMBL" id="AFCW01001284">
    <property type="protein sequence ID" value="EHD01985.1"/>
    <property type="molecule type" value="Genomic_DNA"/>
</dbReference>
<accession>G5RXM8</accession>
<dbReference type="Proteomes" id="UP000004776">
    <property type="component" value="Unassembled WGS sequence"/>
</dbReference>
<sequence>MLMDGGDVDNAPSLSLFNHMPGGDLRRRRVLTLR</sequence>
<name>G5RXM8_SALET</name>
<evidence type="ECO:0000313" key="3">
    <source>
        <dbReference type="Proteomes" id="UP000004776"/>
    </source>
</evidence>
<dbReference type="AlphaFoldDB" id="G5RXM8"/>
<evidence type="ECO:0000313" key="2">
    <source>
        <dbReference type="EMBL" id="EHD01985.1"/>
    </source>
</evidence>
<comment type="caution">
    <text evidence="2">The sequence shown here is derived from an EMBL/GenBank/DDBJ whole genome shotgun (WGS) entry which is preliminary data.</text>
</comment>